<dbReference type="HOGENOM" id="CLU_234958_0_0_1"/>
<feature type="compositionally biased region" description="Low complexity" evidence="2">
    <location>
        <begin position="864"/>
        <end position="882"/>
    </location>
</feature>
<evidence type="ECO:0000313" key="4">
    <source>
        <dbReference type="Proteomes" id="UP000009168"/>
    </source>
</evidence>
<feature type="compositionally biased region" description="Polar residues" evidence="2">
    <location>
        <begin position="637"/>
        <end position="656"/>
    </location>
</feature>
<sequence length="1629" mass="189501">MNLLLFDYNKAFLQVYDTFEEILKTHIITDNVRPIDQVNLIGHLNESFREFYLQNVYSNYTEFLIAYLAMIRSRPSKQILIKVCSDFILNWQKQVKKCCDLQIFLYIIYNSKDSKKLFEIYYYIRKTLFSYQTELYRNNPLDMLQYDFEEANRLFKSLFSSELCKAICSRFVMLIQKHQKTVYKGNVMKGNFIAEFVLHEYLELKEKQPELMKEVIIHNRMLVKEQNKYEFRKRFKINESIIDYSPQQTGKNQGNKKFVLDLSILNQQKLGVETQIQSQNQFANNSNCNGQECEHQKQIEILLQRESQLVSQNGELKQSNQKIQKQLLESMVEVEQMKSKFEQMKNLTENLIQKQALSVDNQQAQESQIIQQQVNNLSKEFDEIQVSVKKKIQDQAEAKASQKQQFKKLKLNNSNLEQNFDLEVNNVDNVKDNFQDKNIIEVDSDKGQKNIKQAIKQSEFIQNNNQEETNGAIKSIQLFQNKKNIQKVELEKDQNQKNDQLAHQAAPQTFKQNQNSFLKLSQVSSDESFIKIKQTESTLTVNNIIKYKPEENSACKEGTQNEGYIKESIVYKQAENRFNNNIQFIQGQKPSEESTKNQPQSLNYQIKMNNEQNKIIENPSLEMSESPHFKFGDKTNNKQQQNDFNENSKKAQTLADSSSISSSIEDIYINQMDQSVVNQNKDKEIQQNNPVKQLNLFQRGNNNNNSKSSQIQQEALTENSLVSNNKSYDINQLNQVENNNNNYDKKIDKINEQKNNIQTQNQPNINSQNQQKQISNQRKSLQKNQESAQVQQQFEVQNDQSISRNPQDKNYQQESRSSSLNSKVQQDSNQQNWTQKQPQQSSLDNNQTKTDQNQNTQSIYSSRQPPQNQKNQDQQFQNQKMQQDQKEKFSFPTFDEDNKYQFSVNTKNTQISNRNYSPSFNSDHFHVQSVGNSNDQNQQPKNSSNNFNSIKQYPLFDISQNMRSNSSNDSQNHQSIKSSSFNEDIGRQGSQNNSKYSDNNTIINQSQQNKSRGSQQTEKISNQLNEIQFTQSSSNSQSQISYAKSKESLQGNFMDNVKNQQQNYNIQKDQTNQSQYEILPIPSQFLQNKQQQQADQQYKNSGHQKKMSQIDDQVKLYDANMINKSQQQNHKRSGSANLPSQINNQQQLNQIQYKQNNVDSQSRQAKDSFKLENVGQQFTFDIPEEEEIADENSESSAYQSKEKQENLNRNSKNISPHLNQSSQIINNIQKSPPAKKQISPESSQRQNSQYTQRYSIQVYPQNQNTLNDKNSIKNQQNEAFVQQKSNYIERTPENLNKIRDLQSSSQKSDIQSSHSPYRKSMYANFPTNQLSSGFKSSITNTNSNQILQYSATSNHSNKQNISRFDCGEDAFVNQQIENQNNISSYNPLSNNQQANQQQKNAATPSRNSQQIQNYNQTNQNGQRNSMLNSQNNRSVLTQKNERNSILDNSQLSDNKSRQSYIITVQDSINEINNSRDNFKGNTPSQKLTNILQDIDSPMVANLNNNIIGNYQLNDQPTFEGALSKYGQLKQNKLSQQNQQNQVENKSFDQQSEQDDVERQSDIWLRDSVIQNEEEQSYLNKRDSKSQQAFGPFKMTMSTEQSQDLRQSIPKPIFYGVPIQFSQTELLRKN</sequence>
<feature type="compositionally biased region" description="Low complexity" evidence="2">
    <location>
        <begin position="830"/>
        <end position="857"/>
    </location>
</feature>
<feature type="compositionally biased region" description="Polar residues" evidence="2">
    <location>
        <begin position="976"/>
        <end position="1000"/>
    </location>
</feature>
<keyword evidence="4" id="KW-1185">Reference proteome</keyword>
<keyword evidence="1" id="KW-0175">Coiled coil</keyword>
<accession>Q239F5</accession>
<feature type="region of interest" description="Disordered" evidence="2">
    <location>
        <begin position="1187"/>
        <end position="1250"/>
    </location>
</feature>
<evidence type="ECO:0000313" key="3">
    <source>
        <dbReference type="EMBL" id="EAR93015.2"/>
    </source>
</evidence>
<feature type="compositionally biased region" description="Low complexity" evidence="2">
    <location>
        <begin position="1531"/>
        <end position="1541"/>
    </location>
</feature>
<dbReference type="Proteomes" id="UP000009168">
    <property type="component" value="Unassembled WGS sequence"/>
</dbReference>
<feature type="compositionally biased region" description="Polar residues" evidence="2">
    <location>
        <begin position="1207"/>
        <end position="1230"/>
    </location>
</feature>
<dbReference type="InParanoid" id="Q239F5"/>
<feature type="compositionally biased region" description="Polar residues" evidence="2">
    <location>
        <begin position="929"/>
        <end position="951"/>
    </location>
</feature>
<reference evidence="4" key="1">
    <citation type="journal article" date="2006" name="PLoS Biol.">
        <title>Macronuclear genome sequence of the ciliate Tetrahymena thermophila, a model eukaryote.</title>
        <authorList>
            <person name="Eisen J.A."/>
            <person name="Coyne R.S."/>
            <person name="Wu M."/>
            <person name="Wu D."/>
            <person name="Thiagarajan M."/>
            <person name="Wortman J.R."/>
            <person name="Badger J.H."/>
            <person name="Ren Q."/>
            <person name="Amedeo P."/>
            <person name="Jones K.M."/>
            <person name="Tallon L.J."/>
            <person name="Delcher A.L."/>
            <person name="Salzberg S.L."/>
            <person name="Silva J.C."/>
            <person name="Haas B.J."/>
            <person name="Majoros W.H."/>
            <person name="Farzad M."/>
            <person name="Carlton J.M."/>
            <person name="Smith R.K. Jr."/>
            <person name="Garg J."/>
            <person name="Pearlman R.E."/>
            <person name="Karrer K.M."/>
            <person name="Sun L."/>
            <person name="Manning G."/>
            <person name="Elde N.C."/>
            <person name="Turkewitz A.P."/>
            <person name="Asai D.J."/>
            <person name="Wilkes D.E."/>
            <person name="Wang Y."/>
            <person name="Cai H."/>
            <person name="Collins K."/>
            <person name="Stewart B.A."/>
            <person name="Lee S.R."/>
            <person name="Wilamowska K."/>
            <person name="Weinberg Z."/>
            <person name="Ruzzo W.L."/>
            <person name="Wloga D."/>
            <person name="Gaertig J."/>
            <person name="Frankel J."/>
            <person name="Tsao C.-C."/>
            <person name="Gorovsky M.A."/>
            <person name="Keeling P.J."/>
            <person name="Waller R.F."/>
            <person name="Patron N.J."/>
            <person name="Cherry J.M."/>
            <person name="Stover N.A."/>
            <person name="Krieger C.J."/>
            <person name="del Toro C."/>
            <person name="Ryder H.F."/>
            <person name="Williamson S.C."/>
            <person name="Barbeau R.A."/>
            <person name="Hamilton E.P."/>
            <person name="Orias E."/>
        </authorList>
    </citation>
    <scope>NUCLEOTIDE SEQUENCE [LARGE SCALE GENOMIC DNA]</scope>
    <source>
        <strain evidence="4">SB210</strain>
    </source>
</reference>
<feature type="compositionally biased region" description="Low complexity" evidence="2">
    <location>
        <begin position="964"/>
        <end position="975"/>
    </location>
</feature>
<feature type="compositionally biased region" description="Polar residues" evidence="2">
    <location>
        <begin position="1239"/>
        <end position="1250"/>
    </location>
</feature>
<feature type="compositionally biased region" description="Basic and acidic residues" evidence="2">
    <location>
        <begin position="625"/>
        <end position="636"/>
    </location>
</feature>
<evidence type="ECO:0000256" key="1">
    <source>
        <dbReference type="SAM" id="Coils"/>
    </source>
</evidence>
<feature type="region of interest" description="Disordered" evidence="2">
    <location>
        <begin position="1381"/>
        <end position="1409"/>
    </location>
</feature>
<dbReference type="KEGG" id="tet:TTHERM_00448590"/>
<feature type="compositionally biased region" description="Polar residues" evidence="2">
    <location>
        <begin position="1445"/>
        <end position="1458"/>
    </location>
</feature>
<feature type="region of interest" description="Disordered" evidence="2">
    <location>
        <begin position="1437"/>
        <end position="1458"/>
    </location>
</feature>
<dbReference type="RefSeq" id="XP_001013260.2">
    <property type="nucleotide sequence ID" value="XM_001013260.2"/>
</dbReference>
<feature type="region of interest" description="Disordered" evidence="2">
    <location>
        <begin position="910"/>
        <end position="1000"/>
    </location>
</feature>
<dbReference type="EMBL" id="GG662738">
    <property type="protein sequence ID" value="EAR93015.2"/>
    <property type="molecule type" value="Genomic_DNA"/>
</dbReference>
<feature type="coiled-coil region" evidence="1">
    <location>
        <begin position="399"/>
        <end position="433"/>
    </location>
</feature>
<feature type="region of interest" description="Disordered" evidence="2">
    <location>
        <begin position="758"/>
        <end position="887"/>
    </location>
</feature>
<feature type="compositionally biased region" description="Polar residues" evidence="2">
    <location>
        <begin position="802"/>
        <end position="829"/>
    </location>
</feature>
<feature type="region of interest" description="Disordered" evidence="2">
    <location>
        <begin position="624"/>
        <end position="657"/>
    </location>
</feature>
<feature type="compositionally biased region" description="Polar residues" evidence="2">
    <location>
        <begin position="910"/>
        <end position="922"/>
    </location>
</feature>
<feature type="region of interest" description="Disordered" evidence="2">
    <location>
        <begin position="1531"/>
        <end position="1564"/>
    </location>
</feature>
<feature type="compositionally biased region" description="Low complexity" evidence="2">
    <location>
        <begin position="758"/>
        <end position="801"/>
    </location>
</feature>
<protein>
    <submittedName>
        <fullName evidence="3">Uncharacterized protein</fullName>
    </submittedName>
</protein>
<evidence type="ECO:0000256" key="2">
    <source>
        <dbReference type="SAM" id="MobiDB-lite"/>
    </source>
</evidence>
<proteinExistence type="predicted"/>
<feature type="region of interest" description="Disordered" evidence="2">
    <location>
        <begin position="696"/>
        <end position="715"/>
    </location>
</feature>
<dbReference type="GeneID" id="7824535"/>
<name>Q239F5_TETTS</name>
<organism evidence="3 4">
    <name type="scientific">Tetrahymena thermophila (strain SB210)</name>
    <dbReference type="NCBI Taxonomy" id="312017"/>
    <lineage>
        <taxon>Eukaryota</taxon>
        <taxon>Sar</taxon>
        <taxon>Alveolata</taxon>
        <taxon>Ciliophora</taxon>
        <taxon>Intramacronucleata</taxon>
        <taxon>Oligohymenophorea</taxon>
        <taxon>Hymenostomatida</taxon>
        <taxon>Tetrahymenina</taxon>
        <taxon>Tetrahymenidae</taxon>
        <taxon>Tetrahymena</taxon>
    </lineage>
</organism>
<gene>
    <name evidence="3" type="ORF">TTHERM_00448590</name>
</gene>